<dbReference type="GO" id="GO:0015035">
    <property type="term" value="F:protein-disulfide reductase activity"/>
    <property type="evidence" value="ECO:0007669"/>
    <property type="project" value="UniProtKB-UniRule"/>
</dbReference>
<evidence type="ECO:0000256" key="8">
    <source>
        <dbReference type="PIRNR" id="PIRNR000077"/>
    </source>
</evidence>
<evidence type="ECO:0000313" key="13">
    <source>
        <dbReference type="Proteomes" id="UP000007969"/>
    </source>
</evidence>
<evidence type="ECO:0000256" key="1">
    <source>
        <dbReference type="ARBA" id="ARBA00008987"/>
    </source>
</evidence>
<keyword evidence="4" id="KW-0249">Electron transport</keyword>
<dbReference type="PANTHER" id="PTHR45663">
    <property type="entry name" value="GEO12009P1"/>
    <property type="match status" value="1"/>
</dbReference>
<evidence type="ECO:0000256" key="5">
    <source>
        <dbReference type="ARBA" id="ARBA00023157"/>
    </source>
</evidence>
<evidence type="ECO:0000256" key="2">
    <source>
        <dbReference type="ARBA" id="ARBA00020570"/>
    </source>
</evidence>
<dbReference type="NCBIfam" id="TIGR01068">
    <property type="entry name" value="thioredoxin"/>
    <property type="match status" value="1"/>
</dbReference>
<dbReference type="InterPro" id="IPR017937">
    <property type="entry name" value="Thioredoxin_CS"/>
</dbReference>
<dbReference type="CDD" id="cd02947">
    <property type="entry name" value="TRX_family"/>
    <property type="match status" value="1"/>
</dbReference>
<dbReference type="Pfam" id="PF00085">
    <property type="entry name" value="Thioredoxin"/>
    <property type="match status" value="1"/>
</dbReference>
<dbReference type="PROSITE" id="PS51352">
    <property type="entry name" value="THIOREDOXIN_2"/>
    <property type="match status" value="1"/>
</dbReference>
<dbReference type="KEGG" id="ckr:CKR_2100"/>
<evidence type="ECO:0000256" key="9">
    <source>
        <dbReference type="PIRSR" id="PIRSR000077-1"/>
    </source>
</evidence>
<dbReference type="HOGENOM" id="CLU_090389_10_4_9"/>
<dbReference type="InterPro" id="IPR013766">
    <property type="entry name" value="Thioredoxin_domain"/>
</dbReference>
<gene>
    <name evidence="12" type="ordered locus">CKR_2100</name>
</gene>
<dbReference type="Proteomes" id="UP000007969">
    <property type="component" value="Chromosome"/>
</dbReference>
<dbReference type="PRINTS" id="PR00421">
    <property type="entry name" value="THIOREDOXIN"/>
</dbReference>
<feature type="domain" description="Thioredoxin" evidence="11">
    <location>
        <begin position="3"/>
        <end position="111"/>
    </location>
</feature>
<feature type="site" description="Deprotonates C-terminal active site Cys" evidence="9">
    <location>
        <position position="31"/>
    </location>
</feature>
<dbReference type="EMBL" id="AP009049">
    <property type="protein sequence ID" value="BAH07151.1"/>
    <property type="molecule type" value="Genomic_DNA"/>
</dbReference>
<dbReference type="GO" id="GO:0005829">
    <property type="term" value="C:cytosol"/>
    <property type="evidence" value="ECO:0007669"/>
    <property type="project" value="TreeGrafter"/>
</dbReference>
<keyword evidence="5 10" id="KW-1015">Disulfide bond</keyword>
<dbReference type="PIRSF" id="PIRSF000077">
    <property type="entry name" value="Thioredoxin"/>
    <property type="match status" value="1"/>
</dbReference>
<name>B9E3S6_CLOK1</name>
<evidence type="ECO:0000256" key="7">
    <source>
        <dbReference type="NCBIfam" id="TIGR01068"/>
    </source>
</evidence>
<keyword evidence="6 10" id="KW-0676">Redox-active center</keyword>
<comment type="similarity">
    <text evidence="1 8">Belongs to the thioredoxin family.</text>
</comment>
<evidence type="ECO:0000256" key="10">
    <source>
        <dbReference type="PIRSR" id="PIRSR000077-4"/>
    </source>
</evidence>
<evidence type="ECO:0000256" key="3">
    <source>
        <dbReference type="ARBA" id="ARBA00022448"/>
    </source>
</evidence>
<feature type="site" description="Contributes to redox potential value" evidence="9">
    <location>
        <position position="39"/>
    </location>
</feature>
<dbReference type="FunFam" id="3.40.30.10:FF:000001">
    <property type="entry name" value="Thioredoxin"/>
    <property type="match status" value="1"/>
</dbReference>
<dbReference type="SUPFAM" id="SSF52833">
    <property type="entry name" value="Thioredoxin-like"/>
    <property type="match status" value="1"/>
</dbReference>
<keyword evidence="3" id="KW-0813">Transport</keyword>
<dbReference type="PANTHER" id="PTHR45663:SF11">
    <property type="entry name" value="GEO12009P1"/>
    <property type="match status" value="1"/>
</dbReference>
<evidence type="ECO:0000259" key="11">
    <source>
        <dbReference type="PROSITE" id="PS51352"/>
    </source>
</evidence>
<dbReference type="Gene3D" id="3.40.30.10">
    <property type="entry name" value="Glutaredoxin"/>
    <property type="match status" value="1"/>
</dbReference>
<reference evidence="13" key="1">
    <citation type="submission" date="2005-09" db="EMBL/GenBank/DDBJ databases">
        <title>Complete genome sequence of Clostridium kluyveri and comparative genomics of Clostridia species.</title>
        <authorList>
            <person name="Inui M."/>
            <person name="Nonaka H."/>
            <person name="Shinoda Y."/>
            <person name="Ikenaga Y."/>
            <person name="Abe M."/>
            <person name="Naito K."/>
            <person name="Vertes A.A."/>
            <person name="Yukawa H."/>
        </authorList>
    </citation>
    <scope>NUCLEOTIDE SEQUENCE [LARGE SCALE GENOMIC DNA]</scope>
    <source>
        <strain evidence="13">NBRC 12016</strain>
    </source>
</reference>
<proteinExistence type="inferred from homology"/>
<evidence type="ECO:0000313" key="12">
    <source>
        <dbReference type="EMBL" id="BAH07151.1"/>
    </source>
</evidence>
<dbReference type="InterPro" id="IPR005746">
    <property type="entry name" value="Thioredoxin"/>
</dbReference>
<organism evidence="12 13">
    <name type="scientific">Clostridium kluyveri (strain NBRC 12016)</name>
    <dbReference type="NCBI Taxonomy" id="583346"/>
    <lineage>
        <taxon>Bacteria</taxon>
        <taxon>Bacillati</taxon>
        <taxon>Bacillota</taxon>
        <taxon>Clostridia</taxon>
        <taxon>Eubacteriales</taxon>
        <taxon>Clostridiaceae</taxon>
        <taxon>Clostridium</taxon>
    </lineage>
</organism>
<dbReference type="AlphaFoldDB" id="B9E3S6"/>
<feature type="active site" description="Nucleophile" evidence="9">
    <location>
        <position position="40"/>
    </location>
</feature>
<evidence type="ECO:0000256" key="4">
    <source>
        <dbReference type="ARBA" id="ARBA00022982"/>
    </source>
</evidence>
<accession>B9E3S6</accession>
<sequence>MVRRLLIMAKVINSSEFEGNVLNSSETVLVDFFATWCGPCKMIAPVLEELSEEMKGKVEMFKVDVDRSAELAQKYGIQGVPTLMIFKDGKSVDRIVGFQPKEILKSRLQQY</sequence>
<protein>
    <recommendedName>
        <fullName evidence="2 7">Thioredoxin</fullName>
    </recommendedName>
</protein>
<dbReference type="GO" id="GO:0045454">
    <property type="term" value="P:cell redox homeostasis"/>
    <property type="evidence" value="ECO:0007669"/>
    <property type="project" value="TreeGrafter"/>
</dbReference>
<feature type="site" description="Contributes to redox potential value" evidence="9">
    <location>
        <position position="38"/>
    </location>
</feature>
<feature type="active site" description="Nucleophile" evidence="9">
    <location>
        <position position="37"/>
    </location>
</feature>
<feature type="disulfide bond" description="Redox-active" evidence="10">
    <location>
        <begin position="37"/>
        <end position="40"/>
    </location>
</feature>
<dbReference type="PROSITE" id="PS00194">
    <property type="entry name" value="THIOREDOXIN_1"/>
    <property type="match status" value="1"/>
</dbReference>
<dbReference type="InterPro" id="IPR036249">
    <property type="entry name" value="Thioredoxin-like_sf"/>
</dbReference>
<evidence type="ECO:0000256" key="6">
    <source>
        <dbReference type="ARBA" id="ARBA00023284"/>
    </source>
</evidence>